<organism evidence="9 10">
    <name type="scientific">Hymenobacter fastidiosus</name>
    <dbReference type="NCBI Taxonomy" id="486264"/>
    <lineage>
        <taxon>Bacteria</taxon>
        <taxon>Pseudomonadati</taxon>
        <taxon>Bacteroidota</taxon>
        <taxon>Cytophagia</taxon>
        <taxon>Cytophagales</taxon>
        <taxon>Hymenobacteraceae</taxon>
        <taxon>Hymenobacter</taxon>
    </lineage>
</organism>
<keyword evidence="7" id="KW-0732">Signal</keyword>
<name>A0ABP7S037_9BACT</name>
<dbReference type="Pfam" id="PF25183">
    <property type="entry name" value="OMP_b-brl_4"/>
    <property type="match status" value="2"/>
</dbReference>
<keyword evidence="5" id="KW-0472">Membrane</keyword>
<evidence type="ECO:0000256" key="3">
    <source>
        <dbReference type="ARBA" id="ARBA00022452"/>
    </source>
</evidence>
<proteinExistence type="predicted"/>
<feature type="domain" description="TonB-dependent transporter Oar-like beta-barrel" evidence="8">
    <location>
        <begin position="240"/>
        <end position="313"/>
    </location>
</feature>
<comment type="caution">
    <text evidence="9">The sequence shown here is derived from an EMBL/GenBank/DDBJ whole genome shotgun (WGS) entry which is preliminary data.</text>
</comment>
<keyword evidence="4" id="KW-0812">Transmembrane</keyword>
<dbReference type="Pfam" id="PF13620">
    <property type="entry name" value="CarboxypepD_reg"/>
    <property type="match status" value="1"/>
</dbReference>
<dbReference type="InterPro" id="IPR008969">
    <property type="entry name" value="CarboxyPept-like_regulatory"/>
</dbReference>
<evidence type="ECO:0000259" key="8">
    <source>
        <dbReference type="Pfam" id="PF25183"/>
    </source>
</evidence>
<dbReference type="Gene3D" id="2.40.170.20">
    <property type="entry name" value="TonB-dependent receptor, beta-barrel domain"/>
    <property type="match status" value="1"/>
</dbReference>
<dbReference type="RefSeq" id="WP_345072134.1">
    <property type="nucleotide sequence ID" value="NZ_BAABDJ010000009.1"/>
</dbReference>
<evidence type="ECO:0000256" key="7">
    <source>
        <dbReference type="SAM" id="SignalP"/>
    </source>
</evidence>
<dbReference type="SUPFAM" id="SSF49464">
    <property type="entry name" value="Carboxypeptidase regulatory domain-like"/>
    <property type="match status" value="1"/>
</dbReference>
<feature type="signal peptide" evidence="7">
    <location>
        <begin position="1"/>
        <end position="24"/>
    </location>
</feature>
<dbReference type="PANTHER" id="PTHR30069">
    <property type="entry name" value="TONB-DEPENDENT OUTER MEMBRANE RECEPTOR"/>
    <property type="match status" value="1"/>
</dbReference>
<keyword evidence="2" id="KW-0813">Transport</keyword>
<feature type="chain" id="PRO_5047201358" description="TonB-dependent transporter Oar-like beta-barrel domain-containing protein" evidence="7">
    <location>
        <begin position="25"/>
        <end position="1085"/>
    </location>
</feature>
<gene>
    <name evidence="9" type="ORF">GCM10022408_15400</name>
</gene>
<evidence type="ECO:0000313" key="10">
    <source>
        <dbReference type="Proteomes" id="UP001500567"/>
    </source>
</evidence>
<evidence type="ECO:0000256" key="4">
    <source>
        <dbReference type="ARBA" id="ARBA00022692"/>
    </source>
</evidence>
<dbReference type="InterPro" id="IPR057601">
    <property type="entry name" value="Oar-like_b-barrel"/>
</dbReference>
<keyword evidence="3" id="KW-1134">Transmembrane beta strand</keyword>
<dbReference type="InterPro" id="IPR036942">
    <property type="entry name" value="Beta-barrel_TonB_sf"/>
</dbReference>
<keyword evidence="10" id="KW-1185">Reference proteome</keyword>
<dbReference type="InterPro" id="IPR039426">
    <property type="entry name" value="TonB-dep_rcpt-like"/>
</dbReference>
<protein>
    <recommendedName>
        <fullName evidence="8">TonB-dependent transporter Oar-like beta-barrel domain-containing protein</fullName>
    </recommendedName>
</protein>
<evidence type="ECO:0000256" key="6">
    <source>
        <dbReference type="ARBA" id="ARBA00023237"/>
    </source>
</evidence>
<dbReference type="EMBL" id="BAABDJ010000009">
    <property type="protein sequence ID" value="GAA4004521.1"/>
    <property type="molecule type" value="Genomic_DNA"/>
</dbReference>
<feature type="domain" description="TonB-dependent transporter Oar-like beta-barrel" evidence="8">
    <location>
        <begin position="364"/>
        <end position="707"/>
    </location>
</feature>
<reference evidence="10" key="1">
    <citation type="journal article" date="2019" name="Int. J. Syst. Evol. Microbiol.">
        <title>The Global Catalogue of Microorganisms (GCM) 10K type strain sequencing project: providing services to taxonomists for standard genome sequencing and annotation.</title>
        <authorList>
            <consortium name="The Broad Institute Genomics Platform"/>
            <consortium name="The Broad Institute Genome Sequencing Center for Infectious Disease"/>
            <person name="Wu L."/>
            <person name="Ma J."/>
        </authorList>
    </citation>
    <scope>NUCLEOTIDE SEQUENCE [LARGE SCALE GENOMIC DNA]</scope>
    <source>
        <strain evidence="10">JCM 17224</strain>
    </source>
</reference>
<evidence type="ECO:0000256" key="5">
    <source>
        <dbReference type="ARBA" id="ARBA00023136"/>
    </source>
</evidence>
<dbReference type="Proteomes" id="UP001500567">
    <property type="component" value="Unassembled WGS sequence"/>
</dbReference>
<sequence>MNLKPVLLLLLGFVLFTNSYFVSAQGVTTAAMKGIVLDAKGEPLPGATVIATHLPTGTPYGTATRSNGQYDLLNMRIGGPYEIKVSFVGYATYTQNNIQLVLGKTFEANVNLAEEGRTLGEVVVRGNRDGVINKDRTGASTNINNTAIRTLPTISRSQEDFTRLTPQSSGLSFGGRNTLYNNFSLDGSIFNNSFGLDAPTPGGQTNSQPVSLDAIEQLEVSLAPFDVRQGGFTGAGVNAVTKSGTNAIKGTVYSYLRNESLIGRKVGDVKITNPDLKFNQTGFAIGGPIIKNKLFFFTNAEITRRDDPGVTFRPARDADEARRALNGDISGVSRVLESDLIAIREGLRREYGYDPGDYQGFKYRTSSDKFLAKFDWNVNDKNTFSLRYNYLRSFREQGPHPVAISPNNSTRVQGVSVLQFANSGYTINNNLNSVVGELNSRFGEKFSNKAQLSFSAFRDFRELPDAPLFPQIDITRDGTTYVSFGTEQFSAENTLDQNITQFTDNLSYFAGAHVLTAGLTYERFAFVNAFNLQRHGYPYFGGITPELFLRTLTPGDPLYKRNAFDPTKPLDLNALAADGSRARVKSVDVNVAQLGLYLQDEWTVTPAFKLTLGVRADMPIYDTEVAPNQQIADASFLDSDGKPAKVDLTRFPKATPLWSPRLGFNYSVDGDYTTQVRGGTGIFTGRIPFVWISNQASNTQFDPGYTFQINGTARDFKFPQVWRSNLAVDQQLPGGIVATVEGIYSKDINAAIHRNYNLVTPTTRATGTDNRLIYPAAGPRINPGFTGPDGGFSFLDAGVIVLENTKEGYQYSLTGQLKKDFTNGLYLTAAYTYSQAKDVTSNPGEIAGDAFQRNPVVGNANQPQLAYSDFGLQHRIIGAGGKRFSYANDQLATTLSFFFEAAQGNRFTYTYAGDMNRDGVPGNDLIFVPASQDQIQLVDITRVDANNNTIVVTTAAQQWQQLNAYIAQDKYLSDRRGQYVERNGNLSPWYTQLDAKLLQDFSLTANEKKHTFQLSLDIQNLGNLISSDWGVRKSFANNRPITFAGYRGTTDVPTYQFRGGSQTFVNNTDLNSRWRAQVGLRYLFD</sequence>
<keyword evidence="6" id="KW-0998">Cell outer membrane</keyword>
<evidence type="ECO:0000256" key="1">
    <source>
        <dbReference type="ARBA" id="ARBA00004571"/>
    </source>
</evidence>
<dbReference type="Gene3D" id="2.60.40.1120">
    <property type="entry name" value="Carboxypeptidase-like, regulatory domain"/>
    <property type="match status" value="1"/>
</dbReference>
<dbReference type="SUPFAM" id="SSF56935">
    <property type="entry name" value="Porins"/>
    <property type="match status" value="1"/>
</dbReference>
<comment type="subcellular location">
    <subcellularLocation>
        <location evidence="1">Cell outer membrane</location>
        <topology evidence="1">Multi-pass membrane protein</topology>
    </subcellularLocation>
</comment>
<evidence type="ECO:0000256" key="2">
    <source>
        <dbReference type="ARBA" id="ARBA00022448"/>
    </source>
</evidence>
<dbReference type="PANTHER" id="PTHR30069:SF46">
    <property type="entry name" value="OAR PROTEIN"/>
    <property type="match status" value="1"/>
</dbReference>
<evidence type="ECO:0000313" key="9">
    <source>
        <dbReference type="EMBL" id="GAA4004521.1"/>
    </source>
</evidence>
<accession>A0ABP7S037</accession>